<evidence type="ECO:0000313" key="2">
    <source>
        <dbReference type="EMBL" id="CUS08369.1"/>
    </source>
</evidence>
<feature type="compositionally biased region" description="Polar residues" evidence="1">
    <location>
        <begin position="216"/>
        <end position="225"/>
    </location>
</feature>
<keyword evidence="3" id="KW-1185">Reference proteome</keyword>
<feature type="compositionally biased region" description="Basic residues" evidence="1">
    <location>
        <begin position="108"/>
        <end position="119"/>
    </location>
</feature>
<proteinExistence type="predicted"/>
<dbReference type="AlphaFoldDB" id="A0A292PLF0"/>
<feature type="region of interest" description="Disordered" evidence="1">
    <location>
        <begin position="98"/>
        <end position="225"/>
    </location>
</feature>
<accession>A0A292PLF0</accession>
<organism evidence="2 3">
    <name type="scientific">Tuber aestivum</name>
    <name type="common">summer truffle</name>
    <dbReference type="NCBI Taxonomy" id="59557"/>
    <lineage>
        <taxon>Eukaryota</taxon>
        <taxon>Fungi</taxon>
        <taxon>Dikarya</taxon>
        <taxon>Ascomycota</taxon>
        <taxon>Pezizomycotina</taxon>
        <taxon>Pezizomycetes</taxon>
        <taxon>Pezizales</taxon>
        <taxon>Tuberaceae</taxon>
        <taxon>Tuber</taxon>
    </lineage>
</organism>
<feature type="compositionally biased region" description="Basic and acidic residues" evidence="1">
    <location>
        <begin position="177"/>
        <end position="208"/>
    </location>
</feature>
<gene>
    <name evidence="2" type="ORF">GSTUAT00007515001</name>
</gene>
<dbReference type="Proteomes" id="UP001412239">
    <property type="component" value="Unassembled WGS sequence"/>
</dbReference>
<name>A0A292PLF0_9PEZI</name>
<protein>
    <submittedName>
        <fullName evidence="2">Uncharacterized protein</fullName>
    </submittedName>
</protein>
<reference evidence="2" key="1">
    <citation type="submission" date="2015-10" db="EMBL/GenBank/DDBJ databases">
        <authorList>
            <person name="Regsiter A."/>
            <person name="william w."/>
        </authorList>
    </citation>
    <scope>NUCLEOTIDE SEQUENCE</scope>
    <source>
        <strain evidence="2">Montdore</strain>
    </source>
</reference>
<sequence>MSDDGYSDTYSDDFAQYDDYYEDDDLAALVDAMAETAFAQGDPIWDEFDVDYDTTEYHSDWEEYYSDGEFYEEEVVVPSMAGGGGKAGGVGGKKNEVAGAGVVERGRGGGRRMPPRKRRKIEEKGVGIVGVSVGATLAGAGEDETEDGGRGKEGTTGASPITTTGGRGNATVIVPVVKEEKRNGTVIIEGERGSPAKAERGAEVPKLDTRKRKPSTEGNETLSTD</sequence>
<dbReference type="EMBL" id="LN891134">
    <property type="protein sequence ID" value="CUS08369.1"/>
    <property type="molecule type" value="Genomic_DNA"/>
</dbReference>
<evidence type="ECO:0000256" key="1">
    <source>
        <dbReference type="SAM" id="MobiDB-lite"/>
    </source>
</evidence>
<evidence type="ECO:0000313" key="3">
    <source>
        <dbReference type="Proteomes" id="UP001412239"/>
    </source>
</evidence>